<dbReference type="HAMAP" id="MF_00678">
    <property type="entry name" value="UPF0262"/>
    <property type="match status" value="1"/>
</dbReference>
<evidence type="ECO:0000313" key="2">
    <source>
        <dbReference type="EMBL" id="GGE31628.1"/>
    </source>
</evidence>
<dbReference type="NCBIfam" id="NF002769">
    <property type="entry name" value="PRK02853.1"/>
    <property type="match status" value="1"/>
</dbReference>
<dbReference type="Pfam" id="PF06793">
    <property type="entry name" value="UPF0262"/>
    <property type="match status" value="1"/>
</dbReference>
<dbReference type="RefSeq" id="WP_188408210.1">
    <property type="nucleotide sequence ID" value="NZ_BMCP01000001.1"/>
</dbReference>
<dbReference type="InterPro" id="IPR008321">
    <property type="entry name" value="UCP032146"/>
</dbReference>
<sequence>MATGPAKDEKCCLVAVTLDKDTIGQGPPDVEHERRVAIYDLLEKNRFVLRDYADEGPYNLRLQIIDRKLVLAVDRQDGVPLITHILSLTPLRRIVRDYFLICESYYAAIRTAMPSQIEAIDVGRRGLHDEGSHLLIERLKGKIEVDFETARRLFTLISVLLWKGQGR</sequence>
<evidence type="ECO:0000256" key="1">
    <source>
        <dbReference type="HAMAP-Rule" id="MF_00678"/>
    </source>
</evidence>
<dbReference type="Proteomes" id="UP000602745">
    <property type="component" value="Unassembled WGS sequence"/>
</dbReference>
<dbReference type="PIRSF" id="PIRSF032146">
    <property type="entry name" value="UCP032146"/>
    <property type="match status" value="1"/>
</dbReference>
<keyword evidence="3" id="KW-1185">Reference proteome</keyword>
<comment type="similarity">
    <text evidence="1">Belongs to the UPF0262 family.</text>
</comment>
<dbReference type="AlphaFoldDB" id="A0A8J2VM77"/>
<proteinExistence type="inferred from homology"/>
<dbReference type="EMBL" id="BMCP01000001">
    <property type="protein sequence ID" value="GGE31628.1"/>
    <property type="molecule type" value="Genomic_DNA"/>
</dbReference>
<protein>
    <recommendedName>
        <fullName evidence="1">UPF0262 protein GCM10007276_06010</fullName>
    </recommendedName>
</protein>
<comment type="caution">
    <text evidence="2">The sequence shown here is derived from an EMBL/GenBank/DDBJ whole genome shotgun (WGS) entry which is preliminary data.</text>
</comment>
<reference evidence="2" key="2">
    <citation type="submission" date="2020-09" db="EMBL/GenBank/DDBJ databases">
        <authorList>
            <person name="Sun Q."/>
            <person name="Sedlacek I."/>
        </authorList>
    </citation>
    <scope>NUCLEOTIDE SEQUENCE</scope>
    <source>
        <strain evidence="2">CCM 7684</strain>
    </source>
</reference>
<reference evidence="2" key="1">
    <citation type="journal article" date="2014" name="Int. J. Syst. Evol. Microbiol.">
        <title>Complete genome sequence of Corynebacterium casei LMG S-19264T (=DSM 44701T), isolated from a smear-ripened cheese.</title>
        <authorList>
            <consortium name="US DOE Joint Genome Institute (JGI-PGF)"/>
            <person name="Walter F."/>
            <person name="Albersmeier A."/>
            <person name="Kalinowski J."/>
            <person name="Ruckert C."/>
        </authorList>
    </citation>
    <scope>NUCLEOTIDE SEQUENCE</scope>
    <source>
        <strain evidence="2">CCM 7684</strain>
    </source>
</reference>
<name>A0A8J2VM77_9RHOB</name>
<evidence type="ECO:0000313" key="3">
    <source>
        <dbReference type="Proteomes" id="UP000602745"/>
    </source>
</evidence>
<gene>
    <name evidence="2" type="ORF">GCM10007276_06010</name>
</gene>
<accession>A0A8J2VM77</accession>
<organism evidence="2 3">
    <name type="scientific">Agaricicola taiwanensis</name>
    <dbReference type="NCBI Taxonomy" id="591372"/>
    <lineage>
        <taxon>Bacteria</taxon>
        <taxon>Pseudomonadati</taxon>
        <taxon>Pseudomonadota</taxon>
        <taxon>Alphaproteobacteria</taxon>
        <taxon>Rhodobacterales</taxon>
        <taxon>Paracoccaceae</taxon>
        <taxon>Agaricicola</taxon>
    </lineage>
</organism>